<feature type="transmembrane region" description="Helical" evidence="2">
    <location>
        <begin position="164"/>
        <end position="184"/>
    </location>
</feature>
<sequence>MSWLPNPFESPQYDAVSNPSHVAGVREDLSVFSQTIGRQLRGVAAFLAPPPSPPSSPSPVAAPSDSSSSASSSPTLRGIRNDLAEIGGSFKSGLKTFSNLFQSQPGDADDECLEDYDGVAGITEEVLHFVSQLSTRPECWTDFPSALDDDSFDLLFRSNVLVDYGVVDILVMLGLTGLVFEWMVRTVLLWQAKYWITE</sequence>
<protein>
    <recommendedName>
        <fullName evidence="4">BSD domain-containing protein</fullName>
    </recommendedName>
</protein>
<evidence type="ECO:0000313" key="3">
    <source>
        <dbReference type="EMBL" id="CAN83851.1"/>
    </source>
</evidence>
<feature type="region of interest" description="Disordered" evidence="1">
    <location>
        <begin position="45"/>
        <end position="76"/>
    </location>
</feature>
<keyword evidence="2" id="KW-0472">Membrane</keyword>
<reference evidence="3" key="1">
    <citation type="journal article" date="2007" name="PLoS ONE">
        <title>The first genome sequence of an elite grapevine cultivar (Pinot noir Vitis vinifera L.): coping with a highly heterozygous genome.</title>
        <authorList>
            <person name="Velasco R."/>
            <person name="Zharkikh A."/>
            <person name="Troggio M."/>
            <person name="Cartwright D.A."/>
            <person name="Cestaro A."/>
            <person name="Pruss D."/>
            <person name="Pindo M."/>
            <person name="FitzGerald L.M."/>
            <person name="Vezzulli S."/>
            <person name="Reid J."/>
            <person name="Malacarne G."/>
            <person name="Iliev D."/>
            <person name="Coppola G."/>
            <person name="Wardell B."/>
            <person name="Micheletti D."/>
            <person name="Macalma T."/>
            <person name="Facci M."/>
            <person name="Mitchell J.T."/>
            <person name="Perazzolli M."/>
            <person name="Eldredge G."/>
            <person name="Gatto P."/>
            <person name="Oyzerski R."/>
            <person name="Moretto M."/>
            <person name="Gutin N."/>
            <person name="Stefanini M."/>
            <person name="Chen Y."/>
            <person name="Segala C."/>
            <person name="Davenport C."/>
            <person name="Dematte L."/>
            <person name="Mraz A."/>
            <person name="Battilana J."/>
            <person name="Stormo K."/>
            <person name="Costa F."/>
            <person name="Tao Q."/>
            <person name="Si-Ammour A."/>
            <person name="Harkins T."/>
            <person name="Lackey A."/>
            <person name="Perbost C."/>
            <person name="Taillon B."/>
            <person name="Stella A."/>
            <person name="Solovyev V."/>
            <person name="Fawcett J.A."/>
            <person name="Sterck L."/>
            <person name="Vandepoele K."/>
            <person name="Grando S.M."/>
            <person name="Toppo S."/>
            <person name="Moser C."/>
            <person name="Lanchbury J."/>
            <person name="Bogden R."/>
            <person name="Skolnick M."/>
            <person name="Sgaramella V."/>
            <person name="Bhatnagar S.K."/>
            <person name="Fontana P."/>
            <person name="Gutin A."/>
            <person name="Van de Peer Y."/>
            <person name="Salamini F."/>
            <person name="Viola R."/>
        </authorList>
    </citation>
    <scope>NUCLEOTIDE SEQUENCE</scope>
</reference>
<evidence type="ECO:0000256" key="1">
    <source>
        <dbReference type="SAM" id="MobiDB-lite"/>
    </source>
</evidence>
<name>A5C2E2_VITVI</name>
<evidence type="ECO:0000256" key="2">
    <source>
        <dbReference type="SAM" id="Phobius"/>
    </source>
</evidence>
<gene>
    <name evidence="3" type="ORF">VITISV_037563</name>
</gene>
<dbReference type="AlphaFoldDB" id="A5C2E2"/>
<organism evidence="3">
    <name type="scientific">Vitis vinifera</name>
    <name type="common">Grape</name>
    <dbReference type="NCBI Taxonomy" id="29760"/>
    <lineage>
        <taxon>Eukaryota</taxon>
        <taxon>Viridiplantae</taxon>
        <taxon>Streptophyta</taxon>
        <taxon>Embryophyta</taxon>
        <taxon>Tracheophyta</taxon>
        <taxon>Spermatophyta</taxon>
        <taxon>Magnoliopsida</taxon>
        <taxon>eudicotyledons</taxon>
        <taxon>Gunneridae</taxon>
        <taxon>Pentapetalae</taxon>
        <taxon>rosids</taxon>
        <taxon>Vitales</taxon>
        <taxon>Vitaceae</taxon>
        <taxon>Viteae</taxon>
        <taxon>Vitis</taxon>
    </lineage>
</organism>
<dbReference type="PANTHER" id="PTHR31923:SF9">
    <property type="entry name" value="BSD DOMAIN-CONTAINING PROTEIN"/>
    <property type="match status" value="1"/>
</dbReference>
<feature type="compositionally biased region" description="Pro residues" evidence="1">
    <location>
        <begin position="48"/>
        <end position="57"/>
    </location>
</feature>
<dbReference type="EMBL" id="AM479658">
    <property type="protein sequence ID" value="CAN83851.1"/>
    <property type="molecule type" value="Genomic_DNA"/>
</dbReference>
<accession>A5C2E2</accession>
<dbReference type="ExpressionAtlas" id="A5C2E2">
    <property type="expression patterns" value="baseline and differential"/>
</dbReference>
<evidence type="ECO:0008006" key="4">
    <source>
        <dbReference type="Google" id="ProtNLM"/>
    </source>
</evidence>
<feature type="compositionally biased region" description="Low complexity" evidence="1">
    <location>
        <begin position="58"/>
        <end position="74"/>
    </location>
</feature>
<keyword evidence="2" id="KW-1133">Transmembrane helix</keyword>
<proteinExistence type="predicted"/>
<dbReference type="PANTHER" id="PTHR31923">
    <property type="entry name" value="BSD DOMAIN-CONTAINING PROTEIN"/>
    <property type="match status" value="1"/>
</dbReference>
<keyword evidence="2" id="KW-0812">Transmembrane</keyword>